<keyword evidence="2" id="KW-1185">Reference proteome</keyword>
<evidence type="ECO:0000313" key="2">
    <source>
        <dbReference type="Proteomes" id="UP000821865"/>
    </source>
</evidence>
<protein>
    <submittedName>
        <fullName evidence="1">Uncharacterized protein</fullName>
    </submittedName>
</protein>
<comment type="caution">
    <text evidence="1">The sequence shown here is derived from an EMBL/GenBank/DDBJ whole genome shotgun (WGS) entry which is preliminary data.</text>
</comment>
<accession>A0ACB8DYU9</accession>
<sequence>MGRLCIQVRQHPSFVACISRGLMENNGKSAGSRGVLSLLHYPPIYAAARQCHHCGAYGHITATCTSEQRCLRCGGAHKTSGCTAKQATCLNCGGPHAATEPRCPSWQHERKVAETLASSELPITRRQATVLVRTTGQPTTQGPQQHAASLVPSRVQPGRSYSDAAGDRPARPPVAGNTSTPAPRLPSASPDSRDAVIALLTAALAFATEFLPQDCPARPLCAAALAAQRTLASHGS</sequence>
<organism evidence="1 2">
    <name type="scientific">Dermacentor silvarum</name>
    <name type="common">Tick</name>
    <dbReference type="NCBI Taxonomy" id="543639"/>
    <lineage>
        <taxon>Eukaryota</taxon>
        <taxon>Metazoa</taxon>
        <taxon>Ecdysozoa</taxon>
        <taxon>Arthropoda</taxon>
        <taxon>Chelicerata</taxon>
        <taxon>Arachnida</taxon>
        <taxon>Acari</taxon>
        <taxon>Parasitiformes</taxon>
        <taxon>Ixodida</taxon>
        <taxon>Ixodoidea</taxon>
        <taxon>Ixodidae</taxon>
        <taxon>Rhipicephalinae</taxon>
        <taxon>Dermacentor</taxon>
    </lineage>
</organism>
<dbReference type="EMBL" id="CM023470">
    <property type="protein sequence ID" value="KAH7979797.1"/>
    <property type="molecule type" value="Genomic_DNA"/>
</dbReference>
<evidence type="ECO:0000313" key="1">
    <source>
        <dbReference type="EMBL" id="KAH7979797.1"/>
    </source>
</evidence>
<dbReference type="Proteomes" id="UP000821865">
    <property type="component" value="Chromosome 1"/>
</dbReference>
<proteinExistence type="predicted"/>
<reference evidence="1" key="1">
    <citation type="submission" date="2020-05" db="EMBL/GenBank/DDBJ databases">
        <title>Large-scale comparative analyses of tick genomes elucidate their genetic diversity and vector capacities.</title>
        <authorList>
            <person name="Jia N."/>
            <person name="Wang J."/>
            <person name="Shi W."/>
            <person name="Du L."/>
            <person name="Sun Y."/>
            <person name="Zhan W."/>
            <person name="Jiang J."/>
            <person name="Wang Q."/>
            <person name="Zhang B."/>
            <person name="Ji P."/>
            <person name="Sakyi L.B."/>
            <person name="Cui X."/>
            <person name="Yuan T."/>
            <person name="Jiang B."/>
            <person name="Yang W."/>
            <person name="Lam T.T.-Y."/>
            <person name="Chang Q."/>
            <person name="Ding S."/>
            <person name="Wang X."/>
            <person name="Zhu J."/>
            <person name="Ruan X."/>
            <person name="Zhao L."/>
            <person name="Wei J."/>
            <person name="Que T."/>
            <person name="Du C."/>
            <person name="Cheng J."/>
            <person name="Dai P."/>
            <person name="Han X."/>
            <person name="Huang E."/>
            <person name="Gao Y."/>
            <person name="Liu J."/>
            <person name="Shao H."/>
            <person name="Ye R."/>
            <person name="Li L."/>
            <person name="Wei W."/>
            <person name="Wang X."/>
            <person name="Wang C."/>
            <person name="Yang T."/>
            <person name="Huo Q."/>
            <person name="Li W."/>
            <person name="Guo W."/>
            <person name="Chen H."/>
            <person name="Zhou L."/>
            <person name="Ni X."/>
            <person name="Tian J."/>
            <person name="Zhou Y."/>
            <person name="Sheng Y."/>
            <person name="Liu T."/>
            <person name="Pan Y."/>
            <person name="Xia L."/>
            <person name="Li J."/>
            <person name="Zhao F."/>
            <person name="Cao W."/>
        </authorList>
    </citation>
    <scope>NUCLEOTIDE SEQUENCE</scope>
    <source>
        <strain evidence="1">Dsil-2018</strain>
    </source>
</reference>
<gene>
    <name evidence="1" type="ORF">HPB49_011093</name>
</gene>
<name>A0ACB8DYU9_DERSI</name>